<dbReference type="Proteomes" id="UP000054279">
    <property type="component" value="Unassembled WGS sequence"/>
</dbReference>
<name>A0A0C9UVC3_SPHS4</name>
<protein>
    <recommendedName>
        <fullName evidence="3">F-box domain-containing protein</fullName>
    </recommendedName>
</protein>
<organism evidence="1 2">
    <name type="scientific">Sphaerobolus stellatus (strain SS14)</name>
    <dbReference type="NCBI Taxonomy" id="990650"/>
    <lineage>
        <taxon>Eukaryota</taxon>
        <taxon>Fungi</taxon>
        <taxon>Dikarya</taxon>
        <taxon>Basidiomycota</taxon>
        <taxon>Agaricomycotina</taxon>
        <taxon>Agaricomycetes</taxon>
        <taxon>Phallomycetidae</taxon>
        <taxon>Geastrales</taxon>
        <taxon>Sphaerobolaceae</taxon>
        <taxon>Sphaerobolus</taxon>
    </lineage>
</organism>
<evidence type="ECO:0000313" key="1">
    <source>
        <dbReference type="EMBL" id="KIJ29266.1"/>
    </source>
</evidence>
<sequence length="410" mass="46860">MPEYVERREFDHPRVPVPPLPVDVGPRLLTLLEHTNLTRFFCDRLLVGKAVFSLLSKIIKHSPELQELHIRICYSTTHIRSLNSNVLNPNRLTMFNLRSVSLDLSRYPDRNKTPSLYPEIVDFLIQSCPSIVDLRLLTFRLRLKCNISRFLLHGNWPKLARLTLRGAGFYSEGLSDPEKTLIMHQFLARHPTIKCLSIGEGDWVIQDCITEDSLPIMQSLYLLRILLPDLMAENIRHLSGEVVPASLPVIRLMTSLQSCVVTRQLDLPYSDLLDALPFSVERIDLKFDGLYDDSYDENRDTQDDFMLYVPMVDSEWESILEHLENLTHIGSAFTTVDVKTRAGMKMMLKLCSVLPGLLYVQVATGWIMMEGIREESREYGLSSGTSIDSARWGDIFNGIGLVKDDKIILL</sequence>
<dbReference type="EMBL" id="KN837286">
    <property type="protein sequence ID" value="KIJ29266.1"/>
    <property type="molecule type" value="Genomic_DNA"/>
</dbReference>
<dbReference type="AlphaFoldDB" id="A0A0C9UVC3"/>
<dbReference type="HOGENOM" id="CLU_671157_0_0_1"/>
<accession>A0A0C9UVC3</accession>
<evidence type="ECO:0000313" key="2">
    <source>
        <dbReference type="Proteomes" id="UP000054279"/>
    </source>
</evidence>
<proteinExistence type="predicted"/>
<keyword evidence="2" id="KW-1185">Reference proteome</keyword>
<evidence type="ECO:0008006" key="3">
    <source>
        <dbReference type="Google" id="ProtNLM"/>
    </source>
</evidence>
<reference evidence="1 2" key="1">
    <citation type="submission" date="2014-06" db="EMBL/GenBank/DDBJ databases">
        <title>Evolutionary Origins and Diversification of the Mycorrhizal Mutualists.</title>
        <authorList>
            <consortium name="DOE Joint Genome Institute"/>
            <consortium name="Mycorrhizal Genomics Consortium"/>
            <person name="Kohler A."/>
            <person name="Kuo A."/>
            <person name="Nagy L.G."/>
            <person name="Floudas D."/>
            <person name="Copeland A."/>
            <person name="Barry K.W."/>
            <person name="Cichocki N."/>
            <person name="Veneault-Fourrey C."/>
            <person name="LaButti K."/>
            <person name="Lindquist E.A."/>
            <person name="Lipzen A."/>
            <person name="Lundell T."/>
            <person name="Morin E."/>
            <person name="Murat C."/>
            <person name="Riley R."/>
            <person name="Ohm R."/>
            <person name="Sun H."/>
            <person name="Tunlid A."/>
            <person name="Henrissat B."/>
            <person name="Grigoriev I.V."/>
            <person name="Hibbett D.S."/>
            <person name="Martin F."/>
        </authorList>
    </citation>
    <scope>NUCLEOTIDE SEQUENCE [LARGE SCALE GENOMIC DNA]</scope>
    <source>
        <strain evidence="1 2">SS14</strain>
    </source>
</reference>
<gene>
    <name evidence="1" type="ORF">M422DRAFT_269339</name>
</gene>